<evidence type="ECO:0000259" key="2">
    <source>
        <dbReference type="SMART" id="SM00382"/>
    </source>
</evidence>
<protein>
    <recommendedName>
        <fullName evidence="2">AAA+ ATPase domain-containing protein</fullName>
    </recommendedName>
</protein>
<dbReference type="EMBL" id="JAEHOD010000126">
    <property type="protein sequence ID" value="KAG2424306.1"/>
    <property type="molecule type" value="Genomic_DNA"/>
</dbReference>
<feature type="region of interest" description="Disordered" evidence="1">
    <location>
        <begin position="139"/>
        <end position="165"/>
    </location>
</feature>
<dbReference type="PANTHER" id="PTHR23074">
    <property type="entry name" value="AAA DOMAIN-CONTAINING"/>
    <property type="match status" value="1"/>
</dbReference>
<name>A0A835SEY6_9CHLO</name>
<dbReference type="OrthoDB" id="545726at2759"/>
<dbReference type="InterPro" id="IPR003959">
    <property type="entry name" value="ATPase_AAA_core"/>
</dbReference>
<accession>A0A835SEY6</accession>
<feature type="region of interest" description="Disordered" evidence="1">
    <location>
        <begin position="487"/>
        <end position="509"/>
    </location>
</feature>
<evidence type="ECO:0000313" key="4">
    <source>
        <dbReference type="Proteomes" id="UP000613740"/>
    </source>
</evidence>
<dbReference type="GO" id="GO:0015630">
    <property type="term" value="C:microtubule cytoskeleton"/>
    <property type="evidence" value="ECO:0007669"/>
    <property type="project" value="TreeGrafter"/>
</dbReference>
<organism evidence="3 4">
    <name type="scientific">Chlamydomonas schloesseri</name>
    <dbReference type="NCBI Taxonomy" id="2026947"/>
    <lineage>
        <taxon>Eukaryota</taxon>
        <taxon>Viridiplantae</taxon>
        <taxon>Chlorophyta</taxon>
        <taxon>core chlorophytes</taxon>
        <taxon>Chlorophyceae</taxon>
        <taxon>CS clade</taxon>
        <taxon>Chlamydomonadales</taxon>
        <taxon>Chlamydomonadaceae</taxon>
        <taxon>Chlamydomonas</taxon>
    </lineage>
</organism>
<gene>
    <name evidence="3" type="ORF">HYH02_015196</name>
</gene>
<dbReference type="SUPFAM" id="SSF52540">
    <property type="entry name" value="P-loop containing nucleoside triphosphate hydrolases"/>
    <property type="match status" value="1"/>
</dbReference>
<dbReference type="GO" id="GO:0005524">
    <property type="term" value="F:ATP binding"/>
    <property type="evidence" value="ECO:0007669"/>
    <property type="project" value="InterPro"/>
</dbReference>
<dbReference type="Proteomes" id="UP000613740">
    <property type="component" value="Unassembled WGS sequence"/>
</dbReference>
<reference evidence="3" key="1">
    <citation type="journal article" date="2020" name="bioRxiv">
        <title>Comparative genomics of Chlamydomonas.</title>
        <authorList>
            <person name="Craig R.J."/>
            <person name="Hasan A.R."/>
            <person name="Ness R.W."/>
            <person name="Keightley P.D."/>
        </authorList>
    </citation>
    <scope>NUCLEOTIDE SEQUENCE</scope>
    <source>
        <strain evidence="3">CCAP 11/173</strain>
    </source>
</reference>
<dbReference type="InterPro" id="IPR003593">
    <property type="entry name" value="AAA+_ATPase"/>
</dbReference>
<dbReference type="SMART" id="SM00382">
    <property type="entry name" value="AAA"/>
    <property type="match status" value="1"/>
</dbReference>
<dbReference type="PROSITE" id="PS00674">
    <property type="entry name" value="AAA"/>
    <property type="match status" value="1"/>
</dbReference>
<evidence type="ECO:0000256" key="1">
    <source>
        <dbReference type="SAM" id="MobiDB-lite"/>
    </source>
</evidence>
<dbReference type="Pfam" id="PF17862">
    <property type="entry name" value="AAA_lid_3"/>
    <property type="match status" value="1"/>
</dbReference>
<feature type="region of interest" description="Disordered" evidence="1">
    <location>
        <begin position="1"/>
        <end position="23"/>
    </location>
</feature>
<feature type="compositionally biased region" description="Low complexity" evidence="1">
    <location>
        <begin position="150"/>
        <end position="164"/>
    </location>
</feature>
<dbReference type="InterPro" id="IPR050304">
    <property type="entry name" value="MT-severing_AAA_ATPase"/>
</dbReference>
<keyword evidence="4" id="KW-1185">Reference proteome</keyword>
<dbReference type="Gene3D" id="1.10.8.60">
    <property type="match status" value="1"/>
</dbReference>
<dbReference type="PANTHER" id="PTHR23074:SF19">
    <property type="entry name" value="KATANIN P60 ATPASE-CONTAINING SUBUNIT A1"/>
    <property type="match status" value="1"/>
</dbReference>
<dbReference type="InterPro" id="IPR003960">
    <property type="entry name" value="ATPase_AAA_CS"/>
</dbReference>
<feature type="compositionally biased region" description="Gly residues" evidence="1">
    <location>
        <begin position="498"/>
        <end position="508"/>
    </location>
</feature>
<dbReference type="GO" id="GO:0016887">
    <property type="term" value="F:ATP hydrolysis activity"/>
    <property type="evidence" value="ECO:0007669"/>
    <property type="project" value="InterPro"/>
</dbReference>
<dbReference type="AlphaFoldDB" id="A0A835SEY6"/>
<dbReference type="GO" id="GO:0051013">
    <property type="term" value="P:microtubule severing"/>
    <property type="evidence" value="ECO:0007669"/>
    <property type="project" value="TreeGrafter"/>
</dbReference>
<dbReference type="InterPro" id="IPR041569">
    <property type="entry name" value="AAA_lid_3"/>
</dbReference>
<dbReference type="Pfam" id="PF00004">
    <property type="entry name" value="AAA"/>
    <property type="match status" value="1"/>
</dbReference>
<feature type="region of interest" description="Disordered" evidence="1">
    <location>
        <begin position="316"/>
        <end position="450"/>
    </location>
</feature>
<dbReference type="InterPro" id="IPR027417">
    <property type="entry name" value="P-loop_NTPase"/>
</dbReference>
<feature type="domain" description="AAA+ ATPase" evidence="2">
    <location>
        <begin position="543"/>
        <end position="702"/>
    </location>
</feature>
<comment type="caution">
    <text evidence="3">The sequence shown here is derived from an EMBL/GenBank/DDBJ whole genome shotgun (WGS) entry which is preliminary data.</text>
</comment>
<sequence>MVASDVGHAQLQRPARSVKQSARAGSIAWTPACGSGTNRNFRSHVSANGGSSGFLDSTAKACGILEADDAVGVATSGNYALALEARLSPAGPEGHALVVLSYARVDTGVMQLLALQIDSDWTSASLLVLHCRTQRSSSSSTALHTPLERSSSSSSASSATTAIAQGGGGSVAGSSTAAAAHGPAASVALSVVARLSSARLQAPPGRDPDDFHTLELHCRRGNTLSLWSDGRVVFASVDVRRALGLAQQRTAGPAAAGLRAAAASPLTGPLCLGVAAARLDFRAWRVTSLAAAGAGGGGAGAARGMRAALAAAEAGDVERASAWGDEGESWEADRGYGEEGQEEQEEHQRTMGWGQQDGVSAGRWDAGDGDGRGRGRGRGRGYSSSRSDRYGHGGDGGSQWVREEEEEEAGRGRSRYGPEEEEDDDGGGGRDVWGPPAAARRAARSLNAPPHTALAAAASAITTKWSRRPYIADLDPQLVDAVMREIVQPPPPPRSGNGTRGGGGGGGVRLSDVLVREDAKQLLSESVVMPLILPELFAGALEPWRGVLLFGPPGTGKTMLARAVAATAGITFFAVGAAALTSKWRGDSEKMVRTLFAVAEACAPSVVFVDEVDALVGGGGGAGAMEGGGGGGDGDSEASRRFKSELLQQMDGLTSRSGAGRPGARATAAAGVLVLAASNSPWDIDPALRRRLEKRIYIGLPEREARRAMLDAYLPEQGCRLAPDVDLDQLADRLEGYSGADVKLLCRDALMAPLRRLTGGHTPAHYRRLRKALGLEGGGAADGAGSGRGGGGAGGRVGPVLEVTRADVEGALRRIRPSVGREQVTRYEEWDRLFAAV</sequence>
<dbReference type="Gene3D" id="3.40.50.300">
    <property type="entry name" value="P-loop containing nucleotide triphosphate hydrolases"/>
    <property type="match status" value="1"/>
</dbReference>
<evidence type="ECO:0000313" key="3">
    <source>
        <dbReference type="EMBL" id="KAG2424306.1"/>
    </source>
</evidence>
<proteinExistence type="predicted"/>